<protein>
    <submittedName>
        <fullName evidence="5">Ribose 5-phosphate isomerase B</fullName>
        <ecNumber evidence="5">5.3.1.6</ecNumber>
    </submittedName>
</protein>
<feature type="binding site" evidence="4">
    <location>
        <begin position="67"/>
        <end position="71"/>
    </location>
    <ligand>
        <name>D-ribulose 5-phosphate</name>
        <dbReference type="ChEBI" id="CHEBI:58121"/>
    </ligand>
</feature>
<feature type="binding site" evidence="4">
    <location>
        <position position="133"/>
    </location>
    <ligand>
        <name>D-ribulose 5-phosphate</name>
        <dbReference type="ChEBI" id="CHEBI:58121"/>
    </ligand>
</feature>
<dbReference type="AlphaFoldDB" id="A0A519BDA8"/>
<dbReference type="NCBIfam" id="NF004051">
    <property type="entry name" value="PRK05571.1"/>
    <property type="match status" value="1"/>
</dbReference>
<dbReference type="GO" id="GO:0009052">
    <property type="term" value="P:pentose-phosphate shunt, non-oxidative branch"/>
    <property type="evidence" value="ECO:0007669"/>
    <property type="project" value="TreeGrafter"/>
</dbReference>
<evidence type="ECO:0000313" key="6">
    <source>
        <dbReference type="Proteomes" id="UP000320813"/>
    </source>
</evidence>
<feature type="active site" description="Proton acceptor" evidence="3">
    <location>
        <position position="66"/>
    </location>
</feature>
<dbReference type="Proteomes" id="UP000320813">
    <property type="component" value="Unassembled WGS sequence"/>
</dbReference>
<accession>A0A519BDA8</accession>
<dbReference type="SUPFAM" id="SSF89623">
    <property type="entry name" value="Ribose/Galactose isomerase RpiB/AlsB"/>
    <property type="match status" value="1"/>
</dbReference>
<keyword evidence="2 5" id="KW-0413">Isomerase</keyword>
<evidence type="ECO:0000256" key="1">
    <source>
        <dbReference type="ARBA" id="ARBA00008754"/>
    </source>
</evidence>
<evidence type="ECO:0000256" key="2">
    <source>
        <dbReference type="ARBA" id="ARBA00023235"/>
    </source>
</evidence>
<organism evidence="5 6">
    <name type="scientific">Candidatus Acidulodesulfobacterium ferriphilum</name>
    <dbReference type="NCBI Taxonomy" id="2597223"/>
    <lineage>
        <taxon>Bacteria</taxon>
        <taxon>Deltaproteobacteria</taxon>
        <taxon>Candidatus Acidulodesulfobacterales</taxon>
        <taxon>Candidatus Acidulodesulfobacterium</taxon>
    </lineage>
</organism>
<evidence type="ECO:0000256" key="4">
    <source>
        <dbReference type="PIRSR" id="PIRSR005384-2"/>
    </source>
</evidence>
<proteinExistence type="inferred from homology"/>
<dbReference type="GO" id="GO:0004751">
    <property type="term" value="F:ribose-5-phosphate isomerase activity"/>
    <property type="evidence" value="ECO:0007669"/>
    <property type="project" value="UniProtKB-EC"/>
</dbReference>
<dbReference type="NCBIfam" id="TIGR01120">
    <property type="entry name" value="rpiB"/>
    <property type="match status" value="1"/>
</dbReference>
<dbReference type="PANTHER" id="PTHR30345">
    <property type="entry name" value="RIBOSE-5-PHOSPHATE ISOMERASE B"/>
    <property type="match status" value="1"/>
</dbReference>
<name>A0A519BDA8_9DELT</name>
<comment type="caution">
    <text evidence="5">The sequence shown here is derived from an EMBL/GenBank/DDBJ whole genome shotgun (WGS) entry which is preliminary data.</text>
</comment>
<dbReference type="GO" id="GO:0019316">
    <property type="term" value="P:D-allose catabolic process"/>
    <property type="evidence" value="ECO:0007669"/>
    <property type="project" value="TreeGrafter"/>
</dbReference>
<dbReference type="EC" id="5.3.1.6" evidence="5"/>
<dbReference type="PANTHER" id="PTHR30345:SF0">
    <property type="entry name" value="DNA DAMAGE-REPAIR_TOLERATION PROTEIN DRT102"/>
    <property type="match status" value="1"/>
</dbReference>
<reference evidence="5 6" key="1">
    <citation type="submission" date="2019-01" db="EMBL/GenBank/DDBJ databases">
        <title>Insights into ecological role of a new deltaproteobacterial order Candidatus Sinidesulfobacterales (Sva0485) by metagenomics and metatranscriptomics.</title>
        <authorList>
            <person name="Tan S."/>
            <person name="Liu J."/>
            <person name="Fang Y."/>
            <person name="Hedlund B.P."/>
            <person name="Lian Z.H."/>
            <person name="Huang L.Y."/>
            <person name="Li J.T."/>
            <person name="Huang L.N."/>
            <person name="Li W.J."/>
            <person name="Jiang H.C."/>
            <person name="Dong H.L."/>
            <person name="Shu W.S."/>
        </authorList>
    </citation>
    <scope>NUCLEOTIDE SEQUENCE [LARGE SCALE GENOMIC DNA]</scope>
    <source>
        <strain evidence="5">AP3</strain>
    </source>
</reference>
<feature type="binding site" evidence="4">
    <location>
        <position position="110"/>
    </location>
    <ligand>
        <name>D-ribulose 5-phosphate</name>
        <dbReference type="ChEBI" id="CHEBI:58121"/>
    </ligand>
</feature>
<feature type="binding site" evidence="4">
    <location>
        <position position="137"/>
    </location>
    <ligand>
        <name>D-ribulose 5-phosphate</name>
        <dbReference type="ChEBI" id="CHEBI:58121"/>
    </ligand>
</feature>
<comment type="similarity">
    <text evidence="1">Belongs to the LacAB/RpiB family.</text>
</comment>
<dbReference type="InterPro" id="IPR004785">
    <property type="entry name" value="RpiB"/>
</dbReference>
<feature type="binding site" evidence="4">
    <location>
        <position position="100"/>
    </location>
    <ligand>
        <name>D-ribulose 5-phosphate</name>
        <dbReference type="ChEBI" id="CHEBI:58121"/>
    </ligand>
</feature>
<sequence length="149" mass="16407">MIFLGSDHAGFELKESIKNYLKEKGINYLDMGTDSLKSVDYPDYALKVAEKVKADDDKNSFGILVCGTGIGMEIAANKINGIRAALAYDEYTAEVAKKHNNANVLTLGGRTTTPTEAIRYIDKFMSSGYEGGRHEDRISKIASMEKLKD</sequence>
<gene>
    <name evidence="5" type="primary">rpiB</name>
    <name evidence="5" type="ORF">EVJ47_02825</name>
</gene>
<feature type="active site" description="Proton donor" evidence="3">
    <location>
        <position position="99"/>
    </location>
</feature>
<dbReference type="InterPro" id="IPR003500">
    <property type="entry name" value="RpiB_LacA_LacB"/>
</dbReference>
<dbReference type="Pfam" id="PF02502">
    <property type="entry name" value="LacAB_rpiB"/>
    <property type="match status" value="1"/>
</dbReference>
<dbReference type="InterPro" id="IPR036569">
    <property type="entry name" value="RpiB_LacA_LacB_sf"/>
</dbReference>
<feature type="binding site" evidence="4">
    <location>
        <begin position="7"/>
        <end position="8"/>
    </location>
    <ligand>
        <name>D-ribulose 5-phosphate</name>
        <dbReference type="ChEBI" id="CHEBI:58121"/>
    </ligand>
</feature>
<dbReference type="NCBIfam" id="TIGR00689">
    <property type="entry name" value="rpiB_lacA_lacB"/>
    <property type="match status" value="1"/>
</dbReference>
<dbReference type="EMBL" id="SGBD01000001">
    <property type="protein sequence ID" value="RZD15218.1"/>
    <property type="molecule type" value="Genomic_DNA"/>
</dbReference>
<evidence type="ECO:0000256" key="3">
    <source>
        <dbReference type="PIRSR" id="PIRSR005384-1"/>
    </source>
</evidence>
<dbReference type="PIRSF" id="PIRSF005384">
    <property type="entry name" value="RpiB_LacA_B"/>
    <property type="match status" value="1"/>
</dbReference>
<evidence type="ECO:0000313" key="5">
    <source>
        <dbReference type="EMBL" id="RZD15218.1"/>
    </source>
</evidence>
<dbReference type="Gene3D" id="3.40.1400.10">
    <property type="entry name" value="Sugar-phosphate isomerase, RpiB/LacA/LacB"/>
    <property type="match status" value="1"/>
</dbReference>